<feature type="region of interest" description="Disordered" evidence="1">
    <location>
        <begin position="1"/>
        <end position="22"/>
    </location>
</feature>
<dbReference type="AlphaFoldDB" id="A0AAV0EE86"/>
<evidence type="ECO:0000256" key="1">
    <source>
        <dbReference type="SAM" id="MobiDB-lite"/>
    </source>
</evidence>
<dbReference type="Proteomes" id="UP001152523">
    <property type="component" value="Unassembled WGS sequence"/>
</dbReference>
<organism evidence="2 3">
    <name type="scientific">Cuscuta epithymum</name>
    <dbReference type="NCBI Taxonomy" id="186058"/>
    <lineage>
        <taxon>Eukaryota</taxon>
        <taxon>Viridiplantae</taxon>
        <taxon>Streptophyta</taxon>
        <taxon>Embryophyta</taxon>
        <taxon>Tracheophyta</taxon>
        <taxon>Spermatophyta</taxon>
        <taxon>Magnoliopsida</taxon>
        <taxon>eudicotyledons</taxon>
        <taxon>Gunneridae</taxon>
        <taxon>Pentapetalae</taxon>
        <taxon>asterids</taxon>
        <taxon>lamiids</taxon>
        <taxon>Solanales</taxon>
        <taxon>Convolvulaceae</taxon>
        <taxon>Cuscuteae</taxon>
        <taxon>Cuscuta</taxon>
        <taxon>Cuscuta subgen. Cuscuta</taxon>
    </lineage>
</organism>
<sequence>MPPVPSPSRKLGNRGGVASDSLPIPDRLTVEFSAMGPRAECRTLFGQTASSMWCSTSLKAGEGFTNLTHWSDLVEAGHAESLKAGTYYHRAFLAAEREMTLLHQEL</sequence>
<reference evidence="2" key="1">
    <citation type="submission" date="2022-07" db="EMBL/GenBank/DDBJ databases">
        <authorList>
            <person name="Macas J."/>
            <person name="Novak P."/>
            <person name="Neumann P."/>
        </authorList>
    </citation>
    <scope>NUCLEOTIDE SEQUENCE</scope>
</reference>
<comment type="caution">
    <text evidence="2">The sequence shown here is derived from an EMBL/GenBank/DDBJ whole genome shotgun (WGS) entry which is preliminary data.</text>
</comment>
<protein>
    <submittedName>
        <fullName evidence="2">Uncharacterized protein</fullName>
    </submittedName>
</protein>
<gene>
    <name evidence="2" type="ORF">CEPIT_LOCUS23784</name>
</gene>
<evidence type="ECO:0000313" key="3">
    <source>
        <dbReference type="Proteomes" id="UP001152523"/>
    </source>
</evidence>
<name>A0AAV0EE86_9ASTE</name>
<evidence type="ECO:0000313" key="2">
    <source>
        <dbReference type="EMBL" id="CAH9121560.1"/>
    </source>
</evidence>
<accession>A0AAV0EE86</accession>
<dbReference type="EMBL" id="CAMAPF010000921">
    <property type="protein sequence ID" value="CAH9121560.1"/>
    <property type="molecule type" value="Genomic_DNA"/>
</dbReference>
<keyword evidence="3" id="KW-1185">Reference proteome</keyword>
<feature type="non-terminal residue" evidence="2">
    <location>
        <position position="106"/>
    </location>
</feature>
<proteinExistence type="predicted"/>